<keyword evidence="1" id="KW-0489">Methyltransferase</keyword>
<name>A0A1Q5THW4_9EURO</name>
<dbReference type="AlphaFoldDB" id="A0A1Q5THW4"/>
<dbReference type="InterPro" id="IPR029063">
    <property type="entry name" value="SAM-dependent_MTases_sf"/>
</dbReference>
<dbReference type="Gene3D" id="3.40.50.150">
    <property type="entry name" value="Vaccinia Virus protein VP39"/>
    <property type="match status" value="1"/>
</dbReference>
<evidence type="ECO:0000313" key="1">
    <source>
        <dbReference type="EMBL" id="OKO99811.1"/>
    </source>
</evidence>
<evidence type="ECO:0000313" key="2">
    <source>
        <dbReference type="Proteomes" id="UP000186955"/>
    </source>
</evidence>
<dbReference type="GO" id="GO:0008168">
    <property type="term" value="F:methyltransferase activity"/>
    <property type="evidence" value="ECO:0007669"/>
    <property type="project" value="UniProtKB-KW"/>
</dbReference>
<organism evidence="1 2">
    <name type="scientific">Penicillium subrubescens</name>
    <dbReference type="NCBI Taxonomy" id="1316194"/>
    <lineage>
        <taxon>Eukaryota</taxon>
        <taxon>Fungi</taxon>
        <taxon>Dikarya</taxon>
        <taxon>Ascomycota</taxon>
        <taxon>Pezizomycotina</taxon>
        <taxon>Eurotiomycetes</taxon>
        <taxon>Eurotiomycetidae</taxon>
        <taxon>Eurotiales</taxon>
        <taxon>Aspergillaceae</taxon>
        <taxon>Penicillium</taxon>
    </lineage>
</organism>
<dbReference type="Proteomes" id="UP000186955">
    <property type="component" value="Unassembled WGS sequence"/>
</dbReference>
<dbReference type="SUPFAM" id="SSF53335">
    <property type="entry name" value="S-adenosyl-L-methionine-dependent methyltransferases"/>
    <property type="match status" value="1"/>
</dbReference>
<keyword evidence="1" id="KW-0808">Transferase</keyword>
<dbReference type="PROSITE" id="PS51683">
    <property type="entry name" value="SAM_OMT_II"/>
    <property type="match status" value="1"/>
</dbReference>
<comment type="caution">
    <text evidence="1">The sequence shown here is derived from an EMBL/GenBank/DDBJ whole genome shotgun (WGS) entry which is preliminary data.</text>
</comment>
<proteinExistence type="predicted"/>
<dbReference type="PANTHER" id="PTHR43712:SF1">
    <property type="entry name" value="HYPOTHETICAL O-METHYLTRANSFERASE (EUROFUNG)-RELATED"/>
    <property type="match status" value="1"/>
</dbReference>
<keyword evidence="2" id="KW-1185">Reference proteome</keyword>
<dbReference type="EMBL" id="MNBE01000653">
    <property type="protein sequence ID" value="OKO99811.1"/>
    <property type="molecule type" value="Genomic_DNA"/>
</dbReference>
<accession>A0A1Q5THW4</accession>
<dbReference type="GO" id="GO:0032259">
    <property type="term" value="P:methylation"/>
    <property type="evidence" value="ECO:0007669"/>
    <property type="project" value="UniProtKB-KW"/>
</dbReference>
<protein>
    <submittedName>
        <fullName evidence="1">Demethylsterigmatocystin 6-O-methyltransferase</fullName>
    </submittedName>
</protein>
<gene>
    <name evidence="1" type="ORF">PENSUB_8028</name>
</gene>
<dbReference type="PANTHER" id="PTHR43712">
    <property type="entry name" value="PUTATIVE (AFU_ORTHOLOGUE AFUA_4G14580)-RELATED"/>
    <property type="match status" value="1"/>
</dbReference>
<sequence length="219" mass="24697">MSAFLSIERVLRILAAIGYLIEHEVGVYTANAMARYLSIPEAVAILKFQFDLCMPLYAKAPEYFRERGFQTPSESNKGLFQYVNKTEESMWSLMIKKPEHINDLHVHMAGRSAHWPNWIDWFPVQECIIDEFENEVGGVLMVDVAGGRGHDLKKFQANFPHAPGRLAVEDLPQVLEGISLSPGIECQSIDLFEPQPVKGDAIPSGSQKNYSIRAKHKII</sequence>
<dbReference type="InterPro" id="IPR016461">
    <property type="entry name" value="COMT-like"/>
</dbReference>
<reference evidence="1 2" key="1">
    <citation type="submission" date="2016-10" db="EMBL/GenBank/DDBJ databases">
        <title>Genome sequence of the ascomycete fungus Penicillium subrubescens.</title>
        <authorList>
            <person name="De Vries R.P."/>
            <person name="Peng M."/>
            <person name="Dilokpimol A."/>
            <person name="Hilden K."/>
            <person name="Makela M.R."/>
            <person name="Grigoriev I."/>
            <person name="Riley R."/>
            <person name="Granchi Z."/>
        </authorList>
    </citation>
    <scope>NUCLEOTIDE SEQUENCE [LARGE SCALE GENOMIC DNA]</scope>
    <source>
        <strain evidence="1 2">CBS 132785</strain>
    </source>
</reference>